<keyword evidence="2" id="KW-0813">Transport</keyword>
<accession>A0A9D0ZEM6</accession>
<dbReference type="Pfam" id="PF02096">
    <property type="entry name" value="60KD_IMP"/>
    <property type="match status" value="1"/>
</dbReference>
<keyword evidence="8" id="KW-0143">Chaperone</keyword>
<evidence type="ECO:0000256" key="8">
    <source>
        <dbReference type="ARBA" id="ARBA00023186"/>
    </source>
</evidence>
<feature type="transmembrane region" description="Helical" evidence="11">
    <location>
        <begin position="245"/>
        <end position="271"/>
    </location>
</feature>
<organism evidence="13 14">
    <name type="scientific">Candidatus Scatomorpha intestinavium</name>
    <dbReference type="NCBI Taxonomy" id="2840922"/>
    <lineage>
        <taxon>Bacteria</taxon>
        <taxon>Bacillati</taxon>
        <taxon>Bacillota</taxon>
        <taxon>Clostridia</taxon>
        <taxon>Eubacteriales</taxon>
        <taxon>Candidatus Scatomorpha</taxon>
    </lineage>
</organism>
<protein>
    <submittedName>
        <fullName evidence="13">YidC/Oxa1 family membrane protein insertase</fullName>
    </submittedName>
</protein>
<evidence type="ECO:0000256" key="3">
    <source>
        <dbReference type="ARBA" id="ARBA00022475"/>
    </source>
</evidence>
<evidence type="ECO:0000256" key="4">
    <source>
        <dbReference type="ARBA" id="ARBA00022692"/>
    </source>
</evidence>
<dbReference type="Proteomes" id="UP000824262">
    <property type="component" value="Unassembled WGS sequence"/>
</dbReference>
<evidence type="ECO:0000313" key="14">
    <source>
        <dbReference type="Proteomes" id="UP000824262"/>
    </source>
</evidence>
<dbReference type="AlphaFoldDB" id="A0A9D0ZEM6"/>
<comment type="subcellular location">
    <subcellularLocation>
        <location evidence="1">Cell membrane</location>
        <topology evidence="1">Multi-pass membrane protein</topology>
    </subcellularLocation>
    <subcellularLocation>
        <location evidence="9">Membrane</location>
        <topology evidence="9">Multi-pass membrane protein</topology>
    </subcellularLocation>
</comment>
<feature type="compositionally biased region" description="Acidic residues" evidence="10">
    <location>
        <begin position="409"/>
        <end position="420"/>
    </location>
</feature>
<keyword evidence="5" id="KW-0653">Protein transport</keyword>
<feature type="transmembrane region" description="Helical" evidence="11">
    <location>
        <begin position="200"/>
        <end position="224"/>
    </location>
</feature>
<dbReference type="PANTHER" id="PTHR12428:SF65">
    <property type="entry name" value="CYTOCHROME C OXIDASE ASSEMBLY PROTEIN COX18, MITOCHONDRIAL"/>
    <property type="match status" value="1"/>
</dbReference>
<feature type="compositionally biased region" description="Low complexity" evidence="10">
    <location>
        <begin position="421"/>
        <end position="431"/>
    </location>
</feature>
<dbReference type="EMBL" id="DVGA01000069">
    <property type="protein sequence ID" value="HIQ78970.1"/>
    <property type="molecule type" value="Genomic_DNA"/>
</dbReference>
<dbReference type="NCBIfam" id="TIGR03592">
    <property type="entry name" value="yidC_oxa1_cterm"/>
    <property type="match status" value="1"/>
</dbReference>
<feature type="transmembrane region" description="Helical" evidence="11">
    <location>
        <begin position="23"/>
        <end position="43"/>
    </location>
</feature>
<feature type="transmembrane region" description="Helical" evidence="11">
    <location>
        <begin position="91"/>
        <end position="110"/>
    </location>
</feature>
<sequence length="443" mass="49786">MLDAIATPFGWLMRQLYELTNNFGVAIILFSLIVAIVLLPFMAKSKKGMMRMTRLQPKLMELQRKHEGNQQKLNEEIAKLYRQEKASPMGGCLWSLLPFPILLALYRAVIRPITLVMGVSEELLAEGGALFERLAEQGFSLPEGVNSFYAQIYQSEFITAHFDQFADISDKLIPMDYNFLGLNLAATPDWHFWQFDFSAGVWPVLGLFLLPVISTALNYLSMFISQKVNANPAASTAQTQSTNKMMLWMMPLITLWMGFTLPASMSVYWIMNSVTGIVRDTALTAYYQKKLDAEDAVRRAEERAREEELERKRQETERLRAMNATTVNKNTSKKKQQAQAKQSDTERRAAAEREERAARRERLGVKEEEKPASQVGNRRYARGRAYVEDRFTNPEGAEAATAAAAAESEFGESLDADMPDAADTAAADTPAGENGSGKDENQE</sequence>
<keyword evidence="3" id="KW-1003">Cell membrane</keyword>
<feature type="region of interest" description="Disordered" evidence="10">
    <location>
        <begin position="304"/>
        <end position="443"/>
    </location>
</feature>
<dbReference type="InterPro" id="IPR028055">
    <property type="entry name" value="YidC/Oxa/ALB_C"/>
</dbReference>
<dbReference type="GO" id="GO:0032977">
    <property type="term" value="F:membrane insertase activity"/>
    <property type="evidence" value="ECO:0007669"/>
    <property type="project" value="InterPro"/>
</dbReference>
<gene>
    <name evidence="13" type="ORF">IAB77_06895</name>
</gene>
<keyword evidence="4 9" id="KW-0812">Transmembrane</keyword>
<evidence type="ECO:0000256" key="6">
    <source>
        <dbReference type="ARBA" id="ARBA00022989"/>
    </source>
</evidence>
<evidence type="ECO:0000313" key="13">
    <source>
        <dbReference type="EMBL" id="HIQ78970.1"/>
    </source>
</evidence>
<dbReference type="GO" id="GO:0005886">
    <property type="term" value="C:plasma membrane"/>
    <property type="evidence" value="ECO:0007669"/>
    <property type="project" value="UniProtKB-SubCell"/>
</dbReference>
<dbReference type="CDD" id="cd20070">
    <property type="entry name" value="5TM_YidC_Alb3"/>
    <property type="match status" value="1"/>
</dbReference>
<keyword evidence="7 11" id="KW-0472">Membrane</keyword>
<dbReference type="InterPro" id="IPR001708">
    <property type="entry name" value="YidC/ALB3/OXA1/COX18"/>
</dbReference>
<feature type="compositionally biased region" description="Basic and acidic residues" evidence="10">
    <location>
        <begin position="304"/>
        <end position="320"/>
    </location>
</feature>
<dbReference type="GO" id="GO:0051205">
    <property type="term" value="P:protein insertion into membrane"/>
    <property type="evidence" value="ECO:0007669"/>
    <property type="project" value="TreeGrafter"/>
</dbReference>
<dbReference type="PANTHER" id="PTHR12428">
    <property type="entry name" value="OXA1"/>
    <property type="match status" value="1"/>
</dbReference>
<evidence type="ECO:0000256" key="11">
    <source>
        <dbReference type="SAM" id="Phobius"/>
    </source>
</evidence>
<keyword evidence="6 11" id="KW-1133">Transmembrane helix</keyword>
<evidence type="ECO:0000256" key="9">
    <source>
        <dbReference type="RuleBase" id="RU003945"/>
    </source>
</evidence>
<name>A0A9D0ZEM6_9FIRM</name>
<dbReference type="GO" id="GO:0015031">
    <property type="term" value="P:protein transport"/>
    <property type="evidence" value="ECO:0007669"/>
    <property type="project" value="UniProtKB-KW"/>
</dbReference>
<evidence type="ECO:0000256" key="10">
    <source>
        <dbReference type="SAM" id="MobiDB-lite"/>
    </source>
</evidence>
<reference evidence="13" key="2">
    <citation type="journal article" date="2021" name="PeerJ">
        <title>Extensive microbial diversity within the chicken gut microbiome revealed by metagenomics and culture.</title>
        <authorList>
            <person name="Gilroy R."/>
            <person name="Ravi A."/>
            <person name="Getino M."/>
            <person name="Pursley I."/>
            <person name="Horton D.L."/>
            <person name="Alikhan N.F."/>
            <person name="Baker D."/>
            <person name="Gharbi K."/>
            <person name="Hall N."/>
            <person name="Watson M."/>
            <person name="Adriaenssens E.M."/>
            <person name="Foster-Nyarko E."/>
            <person name="Jarju S."/>
            <person name="Secka A."/>
            <person name="Antonio M."/>
            <person name="Oren A."/>
            <person name="Chaudhuri R.R."/>
            <person name="La Ragione R."/>
            <person name="Hildebrand F."/>
            <person name="Pallen M.J."/>
        </authorList>
    </citation>
    <scope>NUCLEOTIDE SEQUENCE</scope>
    <source>
        <strain evidence="13">ChiBcolR7-354</strain>
    </source>
</reference>
<evidence type="ECO:0000256" key="1">
    <source>
        <dbReference type="ARBA" id="ARBA00004651"/>
    </source>
</evidence>
<feature type="compositionally biased region" description="Basic and acidic residues" evidence="10">
    <location>
        <begin position="343"/>
        <end position="371"/>
    </location>
</feature>
<evidence type="ECO:0000256" key="7">
    <source>
        <dbReference type="ARBA" id="ARBA00023136"/>
    </source>
</evidence>
<evidence type="ECO:0000256" key="2">
    <source>
        <dbReference type="ARBA" id="ARBA00022448"/>
    </source>
</evidence>
<feature type="compositionally biased region" description="Low complexity" evidence="10">
    <location>
        <begin position="395"/>
        <end position="408"/>
    </location>
</feature>
<proteinExistence type="inferred from homology"/>
<dbReference type="InterPro" id="IPR047196">
    <property type="entry name" value="YidC_ALB_C"/>
</dbReference>
<reference evidence="13" key="1">
    <citation type="submission" date="2020-10" db="EMBL/GenBank/DDBJ databases">
        <authorList>
            <person name="Gilroy R."/>
        </authorList>
    </citation>
    <scope>NUCLEOTIDE SEQUENCE</scope>
    <source>
        <strain evidence="13">ChiBcolR7-354</strain>
    </source>
</reference>
<evidence type="ECO:0000256" key="5">
    <source>
        <dbReference type="ARBA" id="ARBA00022927"/>
    </source>
</evidence>
<evidence type="ECO:0000259" key="12">
    <source>
        <dbReference type="Pfam" id="PF02096"/>
    </source>
</evidence>
<comment type="similarity">
    <text evidence="9">Belongs to the OXA1/ALB3/YidC family.</text>
</comment>
<feature type="domain" description="Membrane insertase YidC/Oxa/ALB C-terminal" evidence="12">
    <location>
        <begin position="23"/>
        <end position="280"/>
    </location>
</feature>
<comment type="caution">
    <text evidence="13">The sequence shown here is derived from an EMBL/GenBank/DDBJ whole genome shotgun (WGS) entry which is preliminary data.</text>
</comment>